<comment type="caution">
    <text evidence="3">The sequence shown here is derived from an EMBL/GenBank/DDBJ whole genome shotgun (WGS) entry which is preliminary data.</text>
</comment>
<protein>
    <submittedName>
        <fullName evidence="3">Cell wall-binding repeat-containing protein</fullName>
    </submittedName>
</protein>
<keyword evidence="2" id="KW-1133">Transmembrane helix</keyword>
<keyword evidence="2" id="KW-0812">Transmembrane</keyword>
<feature type="region of interest" description="Disordered" evidence="1">
    <location>
        <begin position="1"/>
        <end position="24"/>
    </location>
</feature>
<dbReference type="EMBL" id="SPQZ01000005">
    <property type="protein sequence ID" value="TFV96437.1"/>
    <property type="molecule type" value="Genomic_DNA"/>
</dbReference>
<sequence length="567" mass="58138">MKVQIGLSGGAEHHGSGAGSRPSGLRCSTARIRLTAIVLAVAAVVSVLGPLPASAVVVDAGSGSSRAAGEGWMPVSGTVRGRTTSGTVPIPGATISFYDGAYPVDSGWSGADGAFTMSAHRGQHHVKVEVPTRWASQWYGGAVLQEDSTMVTVLDGYGLEGLKSLDFVLEPRGSLSGSLVGERGNTNVSGTATAFVKSASTGKWTAAATARIEKPHYSFDNLAPASYRIGYTFYAKFSNEFWPKARTVGTARTITIDPGEAVEDVDSVLTQTHLTVSRIGGRDRFEVAAKLSHYFPATAGGAVLIANGLGYADALAAGAAGALRSAPLLLVTPTGIPQSTRTELKRLAPSRIIIIGGTASVSAGVEAELQGYGGYVSRLSGADRYGTSRDVARWATRSTHRLYLATGLGFADALSAGPIAGLLGSPLVLVNGASTTADPATRQVMKDLGAAHLSVVGGAGAMNPGIAHSLHASTTTVYGGADRYETSRLVNGILGADTAFLAVGDNFPDALSAGPASNQISAGIYLVHHECIPQATMDMIDDKGITNIVLLGGEAALSSRVAELARC</sequence>
<dbReference type="InterPro" id="IPR007253">
    <property type="entry name" value="Cell_wall-bd_2"/>
</dbReference>
<evidence type="ECO:0000313" key="4">
    <source>
        <dbReference type="Proteomes" id="UP000298127"/>
    </source>
</evidence>
<keyword evidence="2" id="KW-0472">Membrane</keyword>
<feature type="transmembrane region" description="Helical" evidence="2">
    <location>
        <begin position="34"/>
        <end position="58"/>
    </location>
</feature>
<dbReference type="PANTHER" id="PTHR30032:SF8">
    <property type="entry name" value="GERMINATION-SPECIFIC N-ACETYLMURAMOYL-L-ALANINE AMIDASE"/>
    <property type="match status" value="1"/>
</dbReference>
<dbReference type="Proteomes" id="UP000298127">
    <property type="component" value="Unassembled WGS sequence"/>
</dbReference>
<keyword evidence="4" id="KW-1185">Reference proteome</keyword>
<reference evidence="3 4" key="1">
    <citation type="journal article" date="2018" name="J. Microbiol.">
        <title>Leifsonia flava sp. nov., a novel actinobacterium isolated from the rhizosphere of Aquilegia viridiflora.</title>
        <authorList>
            <person name="Cai Y."/>
            <person name="Tao W.Z."/>
            <person name="Ma Y.J."/>
            <person name="Cheng J."/>
            <person name="Zhang M.Y."/>
            <person name="Zhang Y.X."/>
        </authorList>
    </citation>
    <scope>NUCLEOTIDE SEQUENCE [LARGE SCALE GENOMIC DNA]</scope>
    <source>
        <strain evidence="3 4">SYP-B2174</strain>
    </source>
</reference>
<dbReference type="Pfam" id="PF04122">
    <property type="entry name" value="CW_binding_2"/>
    <property type="match status" value="3"/>
</dbReference>
<dbReference type="PANTHER" id="PTHR30032">
    <property type="entry name" value="N-ACETYLMURAMOYL-L-ALANINE AMIDASE-RELATED"/>
    <property type="match status" value="1"/>
</dbReference>
<dbReference type="Gene3D" id="3.40.50.12090">
    <property type="match status" value="2"/>
</dbReference>
<evidence type="ECO:0000256" key="1">
    <source>
        <dbReference type="SAM" id="MobiDB-lite"/>
    </source>
</evidence>
<evidence type="ECO:0000313" key="3">
    <source>
        <dbReference type="EMBL" id="TFV96437.1"/>
    </source>
</evidence>
<organism evidence="3 4">
    <name type="scientific">Orlajensenia leifsoniae</name>
    <dbReference type="NCBI Taxonomy" id="2561933"/>
    <lineage>
        <taxon>Bacteria</taxon>
        <taxon>Bacillati</taxon>
        <taxon>Actinomycetota</taxon>
        <taxon>Actinomycetes</taxon>
        <taxon>Micrococcales</taxon>
        <taxon>Microbacteriaceae</taxon>
        <taxon>Orlajensenia</taxon>
    </lineage>
</organism>
<evidence type="ECO:0000256" key="2">
    <source>
        <dbReference type="SAM" id="Phobius"/>
    </source>
</evidence>
<dbReference type="InterPro" id="IPR051922">
    <property type="entry name" value="Bact_Sporulation_Assoc"/>
</dbReference>
<name>A0A4Y9QW39_9MICO</name>
<accession>A0A4Y9QW39</accession>
<gene>
    <name evidence="3" type="ORF">E4M00_14065</name>
</gene>
<dbReference type="AlphaFoldDB" id="A0A4Y9QW39"/>
<proteinExistence type="predicted"/>